<feature type="compositionally biased region" description="Low complexity" evidence="1">
    <location>
        <begin position="423"/>
        <end position="437"/>
    </location>
</feature>
<evidence type="ECO:0000313" key="4">
    <source>
        <dbReference type="Proteomes" id="UP001148312"/>
    </source>
</evidence>
<gene>
    <name evidence="3" type="ORF">N7539_006328</name>
</gene>
<feature type="region of interest" description="Disordered" evidence="1">
    <location>
        <begin position="466"/>
        <end position="768"/>
    </location>
</feature>
<feature type="compositionally biased region" description="Low complexity" evidence="1">
    <location>
        <begin position="582"/>
        <end position="602"/>
    </location>
</feature>
<dbReference type="Proteomes" id="UP001148312">
    <property type="component" value="Unassembled WGS sequence"/>
</dbReference>
<dbReference type="GO" id="GO:0051666">
    <property type="term" value="P:actin cortical patch localization"/>
    <property type="evidence" value="ECO:0007669"/>
    <property type="project" value="TreeGrafter"/>
</dbReference>
<sequence>METGILEPQQFWNDEFLSTEYDISRCSYKLFDSSIFGAHADYVRRQIIYCLLQEDDLKTLHFIASFLLFDGRQNEAALQMMNEEGVFGRLLELIQTLRNLETEGDAGLHRLLMDLLYEMSRIQRIRIEDLVLVDDDFVRCLFDIIEDLSYDVTDPYHYPVIRVLLVLNEQFMISAHNPADERFSSGKLTNKVIKVLSAYVLHASIVSIPYSHGDASSHENTAETSLQLLTLKLLYLIFTTPSTYEYFFTNDLHVLVDILIRNLLDLPEEASALRHTYLRVLYPLLAHTQLRLPPHYKRNELRNLLRILGRGQITYGTETEQEKILHFEEVDETTRRLVARCATVDWLCSPDSPSTATPVLETSAQAQAPAKIATVLEDASQQDSPVEIEPADVSTPLSRTSTSPDTADMVPPTRVDSLESRDSSSAFESRRGSSASAMRRLGMHLEPASASTLSVQAVAAQHEKPGVITPSRTGGKEDVHLPPEVPVLRLPKVKPAPPKSRRSRGRRLVVDEEEQPSTSASSIDRNNNTGSDDMSPTSVHESPTKSLLQAAATASAHATVNPSPNTSERTPDQGQTSIGLGAAAAAAAANKATPVTPTTARRSASHPPPAVPPPRRSAHTTPSTSHHRSSIASASTFCPSTDLILHTHPTPTTMTTTTSTPTPTTANKHGQKPAPPKARRWGRSKPQTHPHSHSHTDSMESGISTGSQAKESDAEAVAFAQTQEPAGPEEGSVSDPFSPTSPTGPDPHFNPTLVASPDNMKGSVGPVSVEEAVQNVSLH</sequence>
<keyword evidence="4" id="KW-1185">Reference proteome</keyword>
<comment type="caution">
    <text evidence="3">The sequence shown here is derived from an EMBL/GenBank/DDBJ whole genome shotgun (WGS) entry which is preliminary data.</text>
</comment>
<feature type="compositionally biased region" description="Polar residues" evidence="1">
    <location>
        <begin position="699"/>
        <end position="709"/>
    </location>
</feature>
<feature type="compositionally biased region" description="Low complexity" evidence="1">
    <location>
        <begin position="550"/>
        <end position="559"/>
    </location>
</feature>
<dbReference type="GO" id="GO:0000147">
    <property type="term" value="P:actin cortical patch assembly"/>
    <property type="evidence" value="ECO:0007669"/>
    <property type="project" value="TreeGrafter"/>
</dbReference>
<evidence type="ECO:0000256" key="1">
    <source>
        <dbReference type="SAM" id="MobiDB-lite"/>
    </source>
</evidence>
<dbReference type="InterPro" id="IPR030125">
    <property type="entry name" value="SPIN90/Ldb17"/>
</dbReference>
<dbReference type="RefSeq" id="XP_056788854.1">
    <property type="nucleotide sequence ID" value="XM_056935930.1"/>
</dbReference>
<dbReference type="PANTHER" id="PTHR13357:SF1">
    <property type="entry name" value="NCK-INTERACTING PROTEIN WITH SH3 DOMAIN"/>
    <property type="match status" value="1"/>
</dbReference>
<reference evidence="3" key="1">
    <citation type="submission" date="2022-12" db="EMBL/GenBank/DDBJ databases">
        <authorList>
            <person name="Petersen C."/>
        </authorList>
    </citation>
    <scope>NUCLEOTIDE SEQUENCE</scope>
    <source>
        <strain evidence="3">IBT 30728</strain>
    </source>
</reference>
<organism evidence="3 4">
    <name type="scientific">Penicillium diatomitis</name>
    <dbReference type="NCBI Taxonomy" id="2819901"/>
    <lineage>
        <taxon>Eukaryota</taxon>
        <taxon>Fungi</taxon>
        <taxon>Dikarya</taxon>
        <taxon>Ascomycota</taxon>
        <taxon>Pezizomycotina</taxon>
        <taxon>Eurotiomycetes</taxon>
        <taxon>Eurotiomycetidae</taxon>
        <taxon>Eurotiales</taxon>
        <taxon>Aspergillaceae</taxon>
        <taxon>Penicillium</taxon>
    </lineage>
</organism>
<protein>
    <recommendedName>
        <fullName evidence="2">SPIN90/Ldb17 leucine-rich domain-containing protein</fullName>
    </recommendedName>
</protein>
<feature type="compositionally biased region" description="Low complexity" evidence="1">
    <location>
        <begin position="647"/>
        <end position="665"/>
    </location>
</feature>
<dbReference type="GO" id="GO:0030479">
    <property type="term" value="C:actin cortical patch"/>
    <property type="evidence" value="ECO:0007669"/>
    <property type="project" value="TreeGrafter"/>
</dbReference>
<feature type="compositionally biased region" description="Pro residues" evidence="1">
    <location>
        <begin position="606"/>
        <end position="615"/>
    </location>
</feature>
<accession>A0A9W9X2W9</accession>
<feature type="compositionally biased region" description="Basic residues" evidence="1">
    <location>
        <begin position="677"/>
        <end position="693"/>
    </location>
</feature>
<feature type="compositionally biased region" description="Polar residues" evidence="1">
    <location>
        <begin position="516"/>
        <end position="547"/>
    </location>
</feature>
<dbReference type="GO" id="GO:0006897">
    <property type="term" value="P:endocytosis"/>
    <property type="evidence" value="ECO:0007669"/>
    <property type="project" value="TreeGrafter"/>
</dbReference>
<dbReference type="PANTHER" id="PTHR13357">
    <property type="entry name" value="SH3 ADAPTER PROTEIN SPIN90 NCK INTERACTING PROTEIN WITH SH3 DOMAIN"/>
    <property type="match status" value="1"/>
</dbReference>
<feature type="region of interest" description="Disordered" evidence="1">
    <location>
        <begin position="377"/>
        <end position="437"/>
    </location>
</feature>
<dbReference type="EMBL" id="JAPWDQ010000008">
    <property type="protein sequence ID" value="KAJ5482882.1"/>
    <property type="molecule type" value="Genomic_DNA"/>
</dbReference>
<dbReference type="AlphaFoldDB" id="A0A9W9X2W9"/>
<dbReference type="Pfam" id="PF09431">
    <property type="entry name" value="SPIN90_LRD"/>
    <property type="match status" value="1"/>
</dbReference>
<name>A0A9W9X2W9_9EURO</name>
<dbReference type="InterPro" id="IPR018556">
    <property type="entry name" value="SPIN90/Ldb17_LRD"/>
</dbReference>
<feature type="compositionally biased region" description="Polar residues" evidence="1">
    <location>
        <begin position="560"/>
        <end position="578"/>
    </location>
</feature>
<reference evidence="3" key="2">
    <citation type="journal article" date="2023" name="IMA Fungus">
        <title>Comparative genomic study of the Penicillium genus elucidates a diverse pangenome and 15 lateral gene transfer events.</title>
        <authorList>
            <person name="Petersen C."/>
            <person name="Sorensen T."/>
            <person name="Nielsen M.R."/>
            <person name="Sondergaard T.E."/>
            <person name="Sorensen J.L."/>
            <person name="Fitzpatrick D.A."/>
            <person name="Frisvad J.C."/>
            <person name="Nielsen K.L."/>
        </authorList>
    </citation>
    <scope>NUCLEOTIDE SEQUENCE</scope>
    <source>
        <strain evidence="3">IBT 30728</strain>
    </source>
</reference>
<evidence type="ECO:0000313" key="3">
    <source>
        <dbReference type="EMBL" id="KAJ5482882.1"/>
    </source>
</evidence>
<feature type="compositionally biased region" description="Polar residues" evidence="1">
    <location>
        <begin position="395"/>
        <end position="405"/>
    </location>
</feature>
<evidence type="ECO:0000259" key="2">
    <source>
        <dbReference type="Pfam" id="PF09431"/>
    </source>
</evidence>
<dbReference type="GO" id="GO:0071933">
    <property type="term" value="F:Arp2/3 complex binding"/>
    <property type="evidence" value="ECO:0007669"/>
    <property type="project" value="TreeGrafter"/>
</dbReference>
<proteinExistence type="predicted"/>
<dbReference type="GeneID" id="81626179"/>
<feature type="domain" description="SPIN90/Ldb17 leucine-rich" evidence="2">
    <location>
        <begin position="154"/>
        <end position="301"/>
    </location>
</feature>